<feature type="region of interest" description="Disordered" evidence="1">
    <location>
        <begin position="514"/>
        <end position="571"/>
    </location>
</feature>
<dbReference type="Proteomes" id="UP000217209">
    <property type="component" value="Chromosome"/>
</dbReference>
<feature type="transmembrane region" description="Helical" evidence="2">
    <location>
        <begin position="574"/>
        <end position="597"/>
    </location>
</feature>
<evidence type="ECO:0000256" key="1">
    <source>
        <dbReference type="SAM" id="MobiDB-lite"/>
    </source>
</evidence>
<keyword evidence="2" id="KW-1133">Transmembrane helix</keyword>
<name>A0A1Q2HVG2_9CORY</name>
<dbReference type="KEGG" id="cgv:CGLAU_04320"/>
<keyword evidence="2" id="KW-0472">Membrane</keyword>
<dbReference type="SMART" id="SM00327">
    <property type="entry name" value="VWA"/>
    <property type="match status" value="1"/>
</dbReference>
<dbReference type="AlphaFoldDB" id="A0A1Q2HVG2"/>
<reference evidence="4 5" key="1">
    <citation type="submission" date="2016-12" db="EMBL/GenBank/DDBJ databases">
        <authorList>
            <person name="Song W.-J."/>
            <person name="Kurnit D.M."/>
        </authorList>
    </citation>
    <scope>NUCLEOTIDE SEQUENCE [LARGE SCALE GENOMIC DNA]</scope>
    <source>
        <strain evidence="4 5">DSM 30827</strain>
    </source>
</reference>
<keyword evidence="2" id="KW-0812">Transmembrane</keyword>
<dbReference type="PROSITE" id="PS50234">
    <property type="entry name" value="VWFA"/>
    <property type="match status" value="1"/>
</dbReference>
<protein>
    <recommendedName>
        <fullName evidence="3">VWFA domain-containing protein</fullName>
    </recommendedName>
</protein>
<evidence type="ECO:0000259" key="3">
    <source>
        <dbReference type="PROSITE" id="PS50234"/>
    </source>
</evidence>
<proteinExistence type="predicted"/>
<dbReference type="InterPro" id="IPR036465">
    <property type="entry name" value="vWFA_dom_sf"/>
</dbReference>
<gene>
    <name evidence="4" type="ORF">CGLAU_04320</name>
</gene>
<accession>A0A1Q2HVG2</accession>
<dbReference type="SUPFAM" id="SSF53300">
    <property type="entry name" value="vWA-like"/>
    <property type="match status" value="1"/>
</dbReference>
<dbReference type="EMBL" id="CP019688">
    <property type="protein sequence ID" value="AQQ14838.1"/>
    <property type="molecule type" value="Genomic_DNA"/>
</dbReference>
<evidence type="ECO:0000313" key="4">
    <source>
        <dbReference type="EMBL" id="AQQ14838.1"/>
    </source>
</evidence>
<sequence>MDAAKQASRDLVNSLPETANLGLLAYGMRESSAPDNRERGCRDIETLVPVGELDKQAMITKIDEMTPSGYTPIGNALRAAAKELGNEGERTIILVSDGIDTCAPPPVCEVAKELANEGIDLTIHTVGFKTDEEARKELECIADAAGGIFMEADDAGSLADSLKFLAQRDASLYKTAGTEFEYSDTPENAKWLGEGRYRTTVTAKVRENPKDAVEQRYFKIAIPKNHNAIISTAVIPKRSTSGWARDVDVEVGRTELINANESCGGVAGGVWSGDGGRSRGNADNTPEAYVRRIEPVREERGCEPHWTVADEIFLTYGASELTYGPQGSGEEAVDVEVVINFEPIPDEAEVADFAAPEQPMDSEDQLDFNGAQEIHGGSSFANAVEVEPGAYKDAIVPGEYRFYKIPVEYGQRPVINYRTGVAERETGESLNANLYSPFRATLDTDLALFATSYTAEGAVAGDTVNFRNREDGSTGKQIANAGYYYVGLAMDQGEGEELMGVEQPFEIAFAVDGQTTNGPEWRPTDEDGPEPSDTPPSTRSSEEPEATESETTQAESEESDTPETGDGGSGSRGMLTAAIGIGIVVLLAAIAVAVAVLRRR</sequence>
<organism evidence="4 5">
    <name type="scientific">Corynebacterium glaucum</name>
    <dbReference type="NCBI Taxonomy" id="187491"/>
    <lineage>
        <taxon>Bacteria</taxon>
        <taxon>Bacillati</taxon>
        <taxon>Actinomycetota</taxon>
        <taxon>Actinomycetes</taxon>
        <taxon>Mycobacteriales</taxon>
        <taxon>Corynebacteriaceae</taxon>
        <taxon>Corynebacterium</taxon>
    </lineage>
</organism>
<dbReference type="InterPro" id="IPR002035">
    <property type="entry name" value="VWF_A"/>
</dbReference>
<evidence type="ECO:0000256" key="2">
    <source>
        <dbReference type="SAM" id="Phobius"/>
    </source>
</evidence>
<evidence type="ECO:0000313" key="5">
    <source>
        <dbReference type="Proteomes" id="UP000217209"/>
    </source>
</evidence>
<keyword evidence="5" id="KW-1185">Reference proteome</keyword>
<feature type="domain" description="VWFA" evidence="3">
    <location>
        <begin position="1"/>
        <end position="165"/>
    </location>
</feature>
<dbReference type="Gene3D" id="3.40.50.410">
    <property type="entry name" value="von Willebrand factor, type A domain"/>
    <property type="match status" value="1"/>
</dbReference>